<dbReference type="SMART" id="SM00034">
    <property type="entry name" value="CLECT"/>
    <property type="match status" value="2"/>
</dbReference>
<feature type="signal peptide" evidence="2">
    <location>
        <begin position="1"/>
        <end position="22"/>
    </location>
</feature>
<dbReference type="Pfam" id="PF00059">
    <property type="entry name" value="Lectin_C"/>
    <property type="match status" value="2"/>
</dbReference>
<proteinExistence type="evidence at transcript level"/>
<evidence type="ECO:0000259" key="3">
    <source>
        <dbReference type="PROSITE" id="PS50041"/>
    </source>
</evidence>
<protein>
    <submittedName>
        <fullName evidence="4">Immulectin 7</fullName>
    </submittedName>
</protein>
<feature type="domain" description="C-type lectin" evidence="3">
    <location>
        <begin position="48"/>
        <end position="162"/>
    </location>
</feature>
<feature type="domain" description="C-type lectin" evidence="3">
    <location>
        <begin position="186"/>
        <end position="313"/>
    </location>
</feature>
<dbReference type="InterPro" id="IPR016187">
    <property type="entry name" value="CTDL_fold"/>
</dbReference>
<evidence type="ECO:0000313" key="4">
    <source>
        <dbReference type="EMBL" id="AQY54443.1"/>
    </source>
</evidence>
<gene>
    <name evidence="4" type="primary">IML7</name>
</gene>
<dbReference type="PROSITE" id="PS50041">
    <property type="entry name" value="C_TYPE_LECTIN_2"/>
    <property type="match status" value="2"/>
</dbReference>
<dbReference type="PROSITE" id="PS00615">
    <property type="entry name" value="C_TYPE_LECTIN_1"/>
    <property type="match status" value="2"/>
</dbReference>
<dbReference type="AlphaFoldDB" id="A0A219YXH1"/>
<feature type="chain" id="PRO_5013166170" evidence="2">
    <location>
        <begin position="23"/>
        <end position="340"/>
    </location>
</feature>
<dbReference type="Gene3D" id="3.10.100.10">
    <property type="entry name" value="Mannose-Binding Protein A, subunit A"/>
    <property type="match status" value="2"/>
</dbReference>
<dbReference type="InterPro" id="IPR016186">
    <property type="entry name" value="C-type_lectin-like/link_sf"/>
</dbReference>
<dbReference type="CDD" id="cd00037">
    <property type="entry name" value="CLECT"/>
    <property type="match status" value="2"/>
</dbReference>
<dbReference type="PANTHER" id="PTHR22803">
    <property type="entry name" value="MANNOSE, PHOSPHOLIPASE, LECTIN RECEPTOR RELATED"/>
    <property type="match status" value="1"/>
</dbReference>
<keyword evidence="1" id="KW-1015">Disulfide bond</keyword>
<sequence>MMKKSIFFLLKILLIVPPFAIAEKTQWQYMGSQFREDYQLQPDLKAFYKIHRTPLTWFDARTRCDREGAELVAPQSHEEVEMLKTLLEKLDMHEPFLFLGIHSLFAKGRFVTLSDVDVQNLNLHWESGEPNNYKNNENCVTLNYNGRLSDTDCNDVHPFVCKKVARNISWNNECYTYDQEYKLDSSLSTCYKLHTQPKNWTSAYDVCESEGGHLAIINSVEEKNFLVKLLGEHPPARIQGNFNKDMTFLGFHDLFVSREFRTITGETLQEAGYNEFAGNQPDNVSPGEHCGAMFRNGQLDDLWCDRPYLFICERSNELRERPQDPFMKHFSKELVYIVPA</sequence>
<dbReference type="InterPro" id="IPR001304">
    <property type="entry name" value="C-type_lectin-like"/>
</dbReference>
<evidence type="ECO:0000256" key="1">
    <source>
        <dbReference type="ARBA" id="ARBA00023157"/>
    </source>
</evidence>
<dbReference type="EMBL" id="KX550126">
    <property type="protein sequence ID" value="AQY54443.1"/>
    <property type="molecule type" value="mRNA"/>
</dbReference>
<keyword evidence="2" id="KW-0732">Signal</keyword>
<evidence type="ECO:0000256" key="2">
    <source>
        <dbReference type="SAM" id="SignalP"/>
    </source>
</evidence>
<name>A0A219YXH1_9NEOP</name>
<dbReference type="InterPro" id="IPR018378">
    <property type="entry name" value="C-type_lectin_CS"/>
</dbReference>
<reference evidence="4" key="1">
    <citation type="submission" date="2016-07" db="EMBL/GenBank/DDBJ databases">
        <title>A comparative analysis of C-type lectin domain proteins in the ghost moth, Hepialus xiaojinensis.</title>
        <authorList>
            <person name="Meng Q."/>
            <person name="Zhang H."/>
            <person name="Zhang J.-H."/>
            <person name="Zhou G.-L."/>
            <person name="Ni R.-R."/>
            <person name="Zhao Y.-N."/>
            <person name="Qin Q.-L."/>
            <person name="Zou Z."/>
        </authorList>
    </citation>
    <scope>NUCLEOTIDE SEQUENCE</scope>
    <source>
        <tissue evidence="4">Larva fat body</tissue>
    </source>
</reference>
<dbReference type="InterPro" id="IPR050111">
    <property type="entry name" value="C-type_lectin/snaclec_domain"/>
</dbReference>
<organism evidence="4">
    <name type="scientific">Hepialus xiaojinensis</name>
    <dbReference type="NCBI Taxonomy" id="1589740"/>
    <lineage>
        <taxon>Eukaryota</taxon>
        <taxon>Metazoa</taxon>
        <taxon>Ecdysozoa</taxon>
        <taxon>Arthropoda</taxon>
        <taxon>Hexapoda</taxon>
        <taxon>Insecta</taxon>
        <taxon>Pterygota</taxon>
        <taxon>Neoptera</taxon>
        <taxon>Endopterygota</taxon>
        <taxon>Lepidoptera</taxon>
        <taxon>Glossata</taxon>
        <taxon>Exoporia</taxon>
        <taxon>Hepialoidea</taxon>
        <taxon>Hepialidae</taxon>
        <taxon>Hepialus</taxon>
    </lineage>
</organism>
<dbReference type="SUPFAM" id="SSF56436">
    <property type="entry name" value="C-type lectin-like"/>
    <property type="match status" value="2"/>
</dbReference>
<accession>A0A219YXH1</accession>